<reference evidence="13" key="3">
    <citation type="submission" date="2022-06" db="UniProtKB">
        <authorList>
            <consortium name="EnsemblPlants"/>
        </authorList>
    </citation>
    <scope>IDENTIFICATION</scope>
</reference>
<evidence type="ECO:0000256" key="2">
    <source>
        <dbReference type="ARBA" id="ARBA00004123"/>
    </source>
</evidence>
<feature type="compositionally biased region" description="Polar residues" evidence="10">
    <location>
        <begin position="580"/>
        <end position="622"/>
    </location>
</feature>
<dbReference type="SUPFAM" id="SSF54277">
    <property type="entry name" value="CAD &amp; PB1 domains"/>
    <property type="match status" value="1"/>
</dbReference>
<dbReference type="Gene3D" id="2.40.330.10">
    <property type="entry name" value="DNA-binding pseudobarrel domain"/>
    <property type="match status" value="1"/>
</dbReference>
<evidence type="ECO:0000256" key="3">
    <source>
        <dbReference type="ARBA" id="ARBA00007853"/>
    </source>
</evidence>
<dbReference type="PANTHER" id="PTHR31384">
    <property type="entry name" value="AUXIN RESPONSE FACTOR 4-RELATED"/>
    <property type="match status" value="1"/>
</dbReference>
<dbReference type="InterPro" id="IPR044835">
    <property type="entry name" value="ARF_plant"/>
</dbReference>
<dbReference type="Pfam" id="PF02309">
    <property type="entry name" value="AUX_IAA"/>
    <property type="match status" value="1"/>
</dbReference>
<comment type="subunit">
    <text evidence="9">Homodimers and heterodimers.</text>
</comment>
<evidence type="ECO:0000256" key="4">
    <source>
        <dbReference type="ARBA" id="ARBA00023015"/>
    </source>
</evidence>
<dbReference type="InterPro" id="IPR015300">
    <property type="entry name" value="DNA-bd_pseudobarrel_sf"/>
</dbReference>
<dbReference type="PROSITE" id="PS50863">
    <property type="entry name" value="B3"/>
    <property type="match status" value="1"/>
</dbReference>
<evidence type="ECO:0000256" key="5">
    <source>
        <dbReference type="ARBA" id="ARBA00023125"/>
    </source>
</evidence>
<dbReference type="Proteomes" id="UP000015106">
    <property type="component" value="Chromosome 6"/>
</dbReference>
<dbReference type="PROSITE" id="PS51745">
    <property type="entry name" value="PB1"/>
    <property type="match status" value="1"/>
</dbReference>
<feature type="domain" description="TF-B3" evidence="11">
    <location>
        <begin position="136"/>
        <end position="238"/>
    </location>
</feature>
<proteinExistence type="inferred from homology"/>
<name>A0A8R7UV32_TRIUA</name>
<dbReference type="GO" id="GO:0006355">
    <property type="term" value="P:regulation of DNA-templated transcription"/>
    <property type="evidence" value="ECO:0007669"/>
    <property type="project" value="InterPro"/>
</dbReference>
<dbReference type="GO" id="GO:0005634">
    <property type="term" value="C:nucleus"/>
    <property type="evidence" value="ECO:0007669"/>
    <property type="project" value="UniProtKB-SubCell"/>
</dbReference>
<feature type="region of interest" description="Disordered" evidence="10">
    <location>
        <begin position="668"/>
        <end position="698"/>
    </location>
</feature>
<dbReference type="Pfam" id="PF06507">
    <property type="entry name" value="ARF_AD"/>
    <property type="match status" value="1"/>
</dbReference>
<dbReference type="SUPFAM" id="SSF101936">
    <property type="entry name" value="DNA-binding pseudobarrel domain"/>
    <property type="match status" value="1"/>
</dbReference>
<dbReference type="InterPro" id="IPR033389">
    <property type="entry name" value="AUX/IAA_dom"/>
</dbReference>
<feature type="region of interest" description="Disordered" evidence="10">
    <location>
        <begin position="529"/>
        <end position="654"/>
    </location>
</feature>
<comment type="similarity">
    <text evidence="3 9">Belongs to the ARF family.</text>
</comment>
<feature type="domain" description="PB1" evidence="12">
    <location>
        <begin position="800"/>
        <end position="884"/>
    </location>
</feature>
<dbReference type="Gramene" id="TuG1812G0600001438.01.T01">
    <property type="protein sequence ID" value="TuG1812G0600001438.01.T01"/>
    <property type="gene ID" value="TuG1812G0600001438.01"/>
</dbReference>
<evidence type="ECO:0000259" key="11">
    <source>
        <dbReference type="PROSITE" id="PS50863"/>
    </source>
</evidence>
<dbReference type="CDD" id="cd10017">
    <property type="entry name" value="B3_DNA"/>
    <property type="match status" value="1"/>
</dbReference>
<dbReference type="Gene3D" id="2.30.30.1040">
    <property type="match status" value="1"/>
</dbReference>
<dbReference type="EnsemblPlants" id="TuG1812G0600001438.01.T01">
    <property type="protein sequence ID" value="TuG1812G0600001438.01.T01"/>
    <property type="gene ID" value="TuG1812G0600001438.01"/>
</dbReference>
<dbReference type="InterPro" id="IPR003340">
    <property type="entry name" value="B3_DNA-bd"/>
</dbReference>
<evidence type="ECO:0000259" key="12">
    <source>
        <dbReference type="PROSITE" id="PS51745"/>
    </source>
</evidence>
<feature type="compositionally biased region" description="Low complexity" evidence="10">
    <location>
        <begin position="548"/>
        <end position="564"/>
    </location>
</feature>
<keyword evidence="14" id="KW-1185">Reference proteome</keyword>
<feature type="compositionally biased region" description="Polar residues" evidence="10">
    <location>
        <begin position="682"/>
        <end position="692"/>
    </location>
</feature>
<evidence type="ECO:0000256" key="10">
    <source>
        <dbReference type="SAM" id="MobiDB-lite"/>
    </source>
</evidence>
<dbReference type="AlphaFoldDB" id="A0A8R7UV32"/>
<evidence type="ECO:0000256" key="6">
    <source>
        <dbReference type="ARBA" id="ARBA00023163"/>
    </source>
</evidence>
<comment type="subcellular location">
    <subcellularLocation>
        <location evidence="2 9">Nucleus</location>
    </subcellularLocation>
</comment>
<keyword evidence="7 9" id="KW-0539">Nucleus</keyword>
<dbReference type="FunFam" id="3.10.20.90:FF:000047">
    <property type="entry name" value="Auxin response factor"/>
    <property type="match status" value="1"/>
</dbReference>
<keyword evidence="6 9" id="KW-0804">Transcription</keyword>
<dbReference type="FunFam" id="2.30.30.1040:FF:000001">
    <property type="entry name" value="Auxin response factor"/>
    <property type="match status" value="1"/>
</dbReference>
<evidence type="ECO:0000256" key="9">
    <source>
        <dbReference type="RuleBase" id="RU004561"/>
    </source>
</evidence>
<reference evidence="14" key="1">
    <citation type="journal article" date="2013" name="Nature">
        <title>Draft genome of the wheat A-genome progenitor Triticum urartu.</title>
        <authorList>
            <person name="Ling H.Q."/>
            <person name="Zhao S."/>
            <person name="Liu D."/>
            <person name="Wang J."/>
            <person name="Sun H."/>
            <person name="Zhang C."/>
            <person name="Fan H."/>
            <person name="Li D."/>
            <person name="Dong L."/>
            <person name="Tao Y."/>
            <person name="Gao C."/>
            <person name="Wu H."/>
            <person name="Li Y."/>
            <person name="Cui Y."/>
            <person name="Guo X."/>
            <person name="Zheng S."/>
            <person name="Wang B."/>
            <person name="Yu K."/>
            <person name="Liang Q."/>
            <person name="Yang W."/>
            <person name="Lou X."/>
            <person name="Chen J."/>
            <person name="Feng M."/>
            <person name="Jian J."/>
            <person name="Zhang X."/>
            <person name="Luo G."/>
            <person name="Jiang Y."/>
            <person name="Liu J."/>
            <person name="Wang Z."/>
            <person name="Sha Y."/>
            <person name="Zhang B."/>
            <person name="Wu H."/>
            <person name="Tang D."/>
            <person name="Shen Q."/>
            <person name="Xue P."/>
            <person name="Zou S."/>
            <person name="Wang X."/>
            <person name="Liu X."/>
            <person name="Wang F."/>
            <person name="Yang Y."/>
            <person name="An X."/>
            <person name="Dong Z."/>
            <person name="Zhang K."/>
            <person name="Zhang X."/>
            <person name="Luo M.C."/>
            <person name="Dvorak J."/>
            <person name="Tong Y."/>
            <person name="Wang J."/>
            <person name="Yang H."/>
            <person name="Li Z."/>
            <person name="Wang D."/>
            <person name="Zhang A."/>
            <person name="Wang J."/>
        </authorList>
    </citation>
    <scope>NUCLEOTIDE SEQUENCE</scope>
    <source>
        <strain evidence="14">cv. G1812</strain>
    </source>
</reference>
<keyword evidence="8 9" id="KW-0927">Auxin signaling pathway</keyword>
<accession>A0A8R7UV32</accession>
<comment type="function">
    <text evidence="1 9">Auxin response factors (ARFs) are transcriptional factors that bind specifically to the DNA sequence 5'-TGTCTC-3' found in the auxin-responsive promoter elements (AuxREs).</text>
</comment>
<evidence type="ECO:0000256" key="7">
    <source>
        <dbReference type="ARBA" id="ARBA00023242"/>
    </source>
</evidence>
<keyword evidence="5 9" id="KW-0238">DNA-binding</keyword>
<dbReference type="GO" id="GO:0003677">
    <property type="term" value="F:DNA binding"/>
    <property type="evidence" value="ECO:0007669"/>
    <property type="project" value="UniProtKB-KW"/>
</dbReference>
<evidence type="ECO:0000256" key="1">
    <source>
        <dbReference type="ARBA" id="ARBA00003182"/>
    </source>
</evidence>
<feature type="region of interest" description="Disordered" evidence="10">
    <location>
        <begin position="1"/>
        <end position="25"/>
    </location>
</feature>
<dbReference type="PANTHER" id="PTHR31384:SF115">
    <property type="entry name" value="AUXIN RESPONSE FACTOR 6"/>
    <property type="match status" value="1"/>
</dbReference>
<dbReference type="GO" id="GO:0009734">
    <property type="term" value="P:auxin-activated signaling pathway"/>
    <property type="evidence" value="ECO:0007669"/>
    <property type="project" value="UniProtKB-KW"/>
</dbReference>
<evidence type="ECO:0000313" key="13">
    <source>
        <dbReference type="EnsemblPlants" id="TuG1812G0600001438.01.T01"/>
    </source>
</evidence>
<evidence type="ECO:0000313" key="14">
    <source>
        <dbReference type="Proteomes" id="UP000015106"/>
    </source>
</evidence>
<dbReference type="Gene3D" id="3.10.20.90">
    <property type="entry name" value="Phosphatidylinositol 3-kinase Catalytic Subunit, Chain A, domain 1"/>
    <property type="match status" value="1"/>
</dbReference>
<evidence type="ECO:0000256" key="8">
    <source>
        <dbReference type="ARBA" id="ARBA00023294"/>
    </source>
</evidence>
<dbReference type="SMART" id="SM01019">
    <property type="entry name" value="B3"/>
    <property type="match status" value="1"/>
</dbReference>
<dbReference type="InterPro" id="IPR053793">
    <property type="entry name" value="PB1-like"/>
</dbReference>
<protein>
    <recommendedName>
        <fullName evidence="9">Auxin response factor</fullName>
    </recommendedName>
</protein>
<reference evidence="13" key="2">
    <citation type="submission" date="2018-03" db="EMBL/GenBank/DDBJ databases">
        <title>The Triticum urartu genome reveals the dynamic nature of wheat genome evolution.</title>
        <authorList>
            <person name="Ling H."/>
            <person name="Ma B."/>
            <person name="Shi X."/>
            <person name="Liu H."/>
            <person name="Dong L."/>
            <person name="Sun H."/>
            <person name="Cao Y."/>
            <person name="Gao Q."/>
            <person name="Zheng S."/>
            <person name="Li Y."/>
            <person name="Yu Y."/>
            <person name="Du H."/>
            <person name="Qi M."/>
            <person name="Li Y."/>
            <person name="Yu H."/>
            <person name="Cui Y."/>
            <person name="Wang N."/>
            <person name="Chen C."/>
            <person name="Wu H."/>
            <person name="Zhao Y."/>
            <person name="Zhang J."/>
            <person name="Li Y."/>
            <person name="Zhou W."/>
            <person name="Zhang B."/>
            <person name="Hu W."/>
            <person name="Eijk M."/>
            <person name="Tang J."/>
            <person name="Witsenboer H."/>
            <person name="Zhao S."/>
            <person name="Li Z."/>
            <person name="Zhang A."/>
            <person name="Wang D."/>
            <person name="Liang C."/>
        </authorList>
    </citation>
    <scope>NUCLEOTIDE SEQUENCE [LARGE SCALE GENOMIC DNA]</scope>
    <source>
        <strain evidence="13">cv. G1812</strain>
    </source>
</reference>
<sequence length="932" mass="102835">MNLSPSAAGGGGLPDQPASPEASEEHRCLNSELWHACAGPLVSLPAVGSRVLYFPQGHSEQVSASTNKEMESQIPNYPNLPPQLICQLHNVTMHADAETDEVYAQMTLQPLSPQELKDPFLPAELGNASKQPTNYFCKTLTASDTSTHGGFSVPRRAAEKVFPPLDFTQQPPAQELVAKDLHGNEWKFRHIFRGQPKRHLLTTGWSVFISAKRLVAGDSVLFIWNDNNQLLLGIRRANRSQTVMPSSVLSSDSMHIGLLAAAAHAASTNSRFTIFYNPRASPSEFVIPLAKYVKAVYHTRISVGMRFRMLFETEESSVRRYMGTITGISDLDPARWPNSHWRSVKVGWDESTAGERQPRVSLWEIEPLTTYPMYSSPFPMRLKRPWPTGLPSLYGTGDDCGKEDDLTSSLMWLRDGANPGFQSFNFGGLGMSPWMQPMMDSSLLGLQPDMYQAMSAAAFQNTTKQVSPTLLQFQQPQNIAGRSALLSSQILQQVQPQFQEMHHQNINDSAIQGHNQSEYLQQQLQRCQSFNGQKSPPPQQQESHHQHQQQQSQCMQTPQHQQMQEQKHSPDFQCVPNGLSVFSQLSSTNQSPPSTLQTVSAFSQQQNLQDRNISSLSPSNVPSMHDTLRPFPSEAGSNLQGVPRTTPVPVSDPWSSKRVAMESVIPSSSHVNSPHIQHLDSAPSNIPQSSSLAPLPGRECLVDQDGNSDNQNHLLFGVNIDSQSLLMQGGIPSLQEDNGCIASLQDDNDSSTIPYSTCNFLSPSQNDFPLNEALASSGCLDESGYASFSENSDHVNQPTAAFVKVYKSGAFGRLLDITKFSSYHELRSEVGRLFGLDGQLEDPARSGWQLVFVDREDDILLVGDDPWQEFVNSVSCIKILTPQEVQQMGKQGIDLLSSAPARRLGNSCDNYAGRQESRSLSTVIASVGSVEF</sequence>
<dbReference type="Pfam" id="PF02362">
    <property type="entry name" value="B3"/>
    <property type="match status" value="1"/>
</dbReference>
<gene>
    <name evidence="13" type="primary">LOC125516030</name>
</gene>
<dbReference type="InterPro" id="IPR010525">
    <property type="entry name" value="ARF_dom"/>
</dbReference>
<keyword evidence="4 9" id="KW-0805">Transcription regulation</keyword>
<organism evidence="13 14">
    <name type="scientific">Triticum urartu</name>
    <name type="common">Red wild einkorn</name>
    <name type="synonym">Crithodium urartu</name>
    <dbReference type="NCBI Taxonomy" id="4572"/>
    <lineage>
        <taxon>Eukaryota</taxon>
        <taxon>Viridiplantae</taxon>
        <taxon>Streptophyta</taxon>
        <taxon>Embryophyta</taxon>
        <taxon>Tracheophyta</taxon>
        <taxon>Spermatophyta</taxon>
        <taxon>Magnoliopsida</taxon>
        <taxon>Liliopsida</taxon>
        <taxon>Poales</taxon>
        <taxon>Poaceae</taxon>
        <taxon>BOP clade</taxon>
        <taxon>Pooideae</taxon>
        <taxon>Triticodae</taxon>
        <taxon>Triticeae</taxon>
        <taxon>Triticinae</taxon>
        <taxon>Triticum</taxon>
    </lineage>
</organism>
<dbReference type="FunFam" id="2.40.330.10:FF:000001">
    <property type="entry name" value="Auxin response factor"/>
    <property type="match status" value="1"/>
</dbReference>